<reference evidence="1 2" key="1">
    <citation type="submission" date="2019-02" db="EMBL/GenBank/DDBJ databases">
        <title>Deep-cultivation of Planctomycetes and their phenomic and genomic characterization uncovers novel biology.</title>
        <authorList>
            <person name="Wiegand S."/>
            <person name="Jogler M."/>
            <person name="Boedeker C."/>
            <person name="Pinto D."/>
            <person name="Vollmers J."/>
            <person name="Rivas-Marin E."/>
            <person name="Kohn T."/>
            <person name="Peeters S.H."/>
            <person name="Heuer A."/>
            <person name="Rast P."/>
            <person name="Oberbeckmann S."/>
            <person name="Bunk B."/>
            <person name="Jeske O."/>
            <person name="Meyerdierks A."/>
            <person name="Storesund J.E."/>
            <person name="Kallscheuer N."/>
            <person name="Luecker S."/>
            <person name="Lage O.M."/>
            <person name="Pohl T."/>
            <person name="Merkel B.J."/>
            <person name="Hornburger P."/>
            <person name="Mueller R.-W."/>
            <person name="Bruemmer F."/>
            <person name="Labrenz M."/>
            <person name="Spormann A.M."/>
            <person name="Op den Camp H."/>
            <person name="Overmann J."/>
            <person name="Amann R."/>
            <person name="Jetten M.S.M."/>
            <person name="Mascher T."/>
            <person name="Medema M.H."/>
            <person name="Devos D.P."/>
            <person name="Kaster A.-K."/>
            <person name="Ovreas L."/>
            <person name="Rohde M."/>
            <person name="Galperin M.Y."/>
            <person name="Jogler C."/>
        </authorList>
    </citation>
    <scope>NUCLEOTIDE SEQUENCE [LARGE SCALE GENOMIC DNA]</scope>
    <source>
        <strain evidence="1 2">Pan216</strain>
    </source>
</reference>
<protein>
    <submittedName>
        <fullName evidence="1">Uncharacterized protein</fullName>
    </submittedName>
</protein>
<dbReference type="EMBL" id="CP036279">
    <property type="protein sequence ID" value="QDU60018.1"/>
    <property type="molecule type" value="Genomic_DNA"/>
</dbReference>
<sequence length="252" mass="27104">MNRKHRTIALLLTLVTGAATWMSVESIRLLNRCRPRPSQTASAVIRAPERASAGELVVLDATTSTADGLAWIVAEPEARVLAVDDGRRCVFASPHAGSYTFVLAAAKGGRVATATHRLTLTNAGPEPPEPSPERFGLASDARRWAGDVALEPSLRQRTASSLAHSFRATHAAIVAGALTEPATILAETKQRNLEALGPHADAWSPWGERLAERLGQLHQEGRLTGPDDYAEAWREIAIGLDRIQPGVVNRPR</sequence>
<proteinExistence type="predicted"/>
<evidence type="ECO:0000313" key="2">
    <source>
        <dbReference type="Proteomes" id="UP000317093"/>
    </source>
</evidence>
<evidence type="ECO:0000313" key="1">
    <source>
        <dbReference type="EMBL" id="QDU60018.1"/>
    </source>
</evidence>
<keyword evidence="2" id="KW-1185">Reference proteome</keyword>
<dbReference type="OrthoDB" id="303932at2"/>
<dbReference type="KEGG" id="knv:Pan216_08550"/>
<dbReference type="Proteomes" id="UP000317093">
    <property type="component" value="Chromosome"/>
</dbReference>
<name>A0A518AZ57_9BACT</name>
<gene>
    <name evidence="1" type="ORF">Pan216_08550</name>
</gene>
<dbReference type="AlphaFoldDB" id="A0A518AZ57"/>
<dbReference type="RefSeq" id="WP_145255200.1">
    <property type="nucleotide sequence ID" value="NZ_CP036279.1"/>
</dbReference>
<organism evidence="1 2">
    <name type="scientific">Kolteria novifilia</name>
    <dbReference type="NCBI Taxonomy" id="2527975"/>
    <lineage>
        <taxon>Bacteria</taxon>
        <taxon>Pseudomonadati</taxon>
        <taxon>Planctomycetota</taxon>
        <taxon>Planctomycetia</taxon>
        <taxon>Kolteriales</taxon>
        <taxon>Kolteriaceae</taxon>
        <taxon>Kolteria</taxon>
    </lineage>
</organism>
<accession>A0A518AZ57</accession>